<keyword evidence="2" id="KW-0479">Metal-binding</keyword>
<keyword evidence="3" id="KW-0863">Zinc-finger</keyword>
<evidence type="ECO:0000313" key="6">
    <source>
        <dbReference type="Proteomes" id="UP000596742"/>
    </source>
</evidence>
<dbReference type="AlphaFoldDB" id="A0A8B6BFR8"/>
<keyword evidence="6" id="KW-1185">Reference proteome</keyword>
<proteinExistence type="predicted"/>
<evidence type="ECO:0000256" key="3">
    <source>
        <dbReference type="PROSITE-ProRule" id="PRU00325"/>
    </source>
</evidence>
<accession>A0A8B6BFR8</accession>
<dbReference type="Pfam" id="PF13359">
    <property type="entry name" value="DDE_Tnp_4"/>
    <property type="match status" value="1"/>
</dbReference>
<sequence>MPTFMKEKQMSDADANTSRMVTKIRWVVESANARIKNFRYLDRVLPTNYVPFIGDYIHIVCAISNKYLQPLSKAINEDEDIELATQMKQKSTEIITLKAYVEENNLHRGMKQWKLIQDSDIPFPQLTDEQLRSLTFGVYQLKLSQSYTQEYMEGDSQNCFHKDVLELLRIRIQSRHVSSKKYFYCTCRAGARVVGVCAHITSIIWYLTSARNAGTTSCGVKDWSTYLSYANNLPETIDSSESETESIGSVIEE</sequence>
<dbReference type="GO" id="GO:0008270">
    <property type="term" value="F:zinc ion binding"/>
    <property type="evidence" value="ECO:0007669"/>
    <property type="project" value="UniProtKB-KW"/>
</dbReference>
<dbReference type="OrthoDB" id="10046738at2759"/>
<dbReference type="Proteomes" id="UP000596742">
    <property type="component" value="Unassembled WGS sequence"/>
</dbReference>
<dbReference type="EMBL" id="UYJE01000004">
    <property type="protein sequence ID" value="VDH88957.1"/>
    <property type="molecule type" value="Genomic_DNA"/>
</dbReference>
<evidence type="ECO:0000256" key="2">
    <source>
        <dbReference type="ARBA" id="ARBA00022723"/>
    </source>
</evidence>
<organism evidence="5 6">
    <name type="scientific">Mytilus galloprovincialis</name>
    <name type="common">Mediterranean mussel</name>
    <dbReference type="NCBI Taxonomy" id="29158"/>
    <lineage>
        <taxon>Eukaryota</taxon>
        <taxon>Metazoa</taxon>
        <taxon>Spiralia</taxon>
        <taxon>Lophotrochozoa</taxon>
        <taxon>Mollusca</taxon>
        <taxon>Bivalvia</taxon>
        <taxon>Autobranchia</taxon>
        <taxon>Pteriomorphia</taxon>
        <taxon>Mytilida</taxon>
        <taxon>Mytiloidea</taxon>
        <taxon>Mytilidae</taxon>
        <taxon>Mytilinae</taxon>
        <taxon>Mytilus</taxon>
    </lineage>
</organism>
<comment type="caution">
    <text evidence="5">The sequence shown here is derived from an EMBL/GenBank/DDBJ whole genome shotgun (WGS) entry which is preliminary data.</text>
</comment>
<name>A0A8B6BFR8_MYTGA</name>
<protein>
    <recommendedName>
        <fullName evidence="4">SWIM-type domain-containing protein</fullName>
    </recommendedName>
</protein>
<gene>
    <name evidence="5" type="ORF">MGAL_10B089645</name>
</gene>
<comment type="cofactor">
    <cofactor evidence="1">
        <name>a divalent metal cation</name>
        <dbReference type="ChEBI" id="CHEBI:60240"/>
    </cofactor>
</comment>
<dbReference type="InterPro" id="IPR027806">
    <property type="entry name" value="HARBI1_dom"/>
</dbReference>
<keyword evidence="3" id="KW-0862">Zinc</keyword>
<evidence type="ECO:0000256" key="1">
    <source>
        <dbReference type="ARBA" id="ARBA00001968"/>
    </source>
</evidence>
<dbReference type="PROSITE" id="PS50966">
    <property type="entry name" value="ZF_SWIM"/>
    <property type="match status" value="1"/>
</dbReference>
<reference evidence="5" key="1">
    <citation type="submission" date="2018-11" db="EMBL/GenBank/DDBJ databases">
        <authorList>
            <person name="Alioto T."/>
            <person name="Alioto T."/>
        </authorList>
    </citation>
    <scope>NUCLEOTIDE SEQUENCE</scope>
</reference>
<feature type="domain" description="SWIM-type" evidence="4">
    <location>
        <begin position="170"/>
        <end position="208"/>
    </location>
</feature>
<evidence type="ECO:0000259" key="4">
    <source>
        <dbReference type="PROSITE" id="PS50966"/>
    </source>
</evidence>
<evidence type="ECO:0000313" key="5">
    <source>
        <dbReference type="EMBL" id="VDH88957.1"/>
    </source>
</evidence>
<dbReference type="InterPro" id="IPR007527">
    <property type="entry name" value="Znf_SWIM"/>
</dbReference>